<comment type="caution">
    <text evidence="3">The sequence shown here is derived from an EMBL/GenBank/DDBJ whole genome shotgun (WGS) entry which is preliminary data.</text>
</comment>
<dbReference type="EMBL" id="NBNE01000420">
    <property type="protein sequence ID" value="OWZ19623.1"/>
    <property type="molecule type" value="Genomic_DNA"/>
</dbReference>
<dbReference type="PANTHER" id="PTHR21343:SF10">
    <property type="entry name" value="DRTGG DOMAIN-CONTAINING PROTEIN"/>
    <property type="match status" value="1"/>
</dbReference>
<evidence type="ECO:0000256" key="1">
    <source>
        <dbReference type="ARBA" id="ARBA00022962"/>
    </source>
</evidence>
<feature type="region of interest" description="Disordered" evidence="2">
    <location>
        <begin position="381"/>
        <end position="415"/>
    </location>
</feature>
<keyword evidence="4" id="KW-1185">Reference proteome</keyword>
<dbReference type="AlphaFoldDB" id="A0A225WPJ8"/>
<reference evidence="4" key="1">
    <citation type="submission" date="2017-03" db="EMBL/GenBank/DDBJ databases">
        <title>Phytopthora megakarya and P. palmivora, two closely related causual agents of cacao black pod achieved similar genome size and gene model numbers by different mechanisms.</title>
        <authorList>
            <person name="Ali S."/>
            <person name="Shao J."/>
            <person name="Larry D.J."/>
            <person name="Kronmiller B."/>
            <person name="Shen D."/>
            <person name="Strem M.D."/>
            <person name="Melnick R.L."/>
            <person name="Guiltinan M.J."/>
            <person name="Tyler B.M."/>
            <person name="Meinhardt L.W."/>
            <person name="Bailey B.A."/>
        </authorList>
    </citation>
    <scope>NUCLEOTIDE SEQUENCE [LARGE SCALE GENOMIC DNA]</scope>
    <source>
        <strain evidence="4">zdho120</strain>
    </source>
</reference>
<feature type="compositionally biased region" description="Basic residues" evidence="2">
    <location>
        <begin position="404"/>
        <end position="413"/>
    </location>
</feature>
<evidence type="ECO:0000256" key="2">
    <source>
        <dbReference type="SAM" id="MobiDB-lite"/>
    </source>
</evidence>
<accession>A0A225WPJ8</accession>
<sequence>MADSLVRCVVFGQQGDAELTEVLAFLRGFSALYGSGLALHSETRATVAEVEDLAAQELEKDVVQVNKPKKGELFVRISTDQTELIVFGKTELMQWMKHQLLESRYSAPVAIPTSEKPPLRLFVSGDRAQVGKSTVCLGLVGALLRSGYKPNDIAYIKPATQCEKPQLVTKFCRQQGITCCEVGPILFYKGFTREFLKGETETSAQLLEKAKKKVEEVGRGKKIVVVDGVGYPAVGSICGVSNAHVAGKLETPVVLVGKKGVGDAVDSFNLNATFFESHGVKVLGGIFNRLPEDGFYSLENCRESVTAYFEQFQSEKHVYGFIPELTDGGHSALIAEKTEEDENEPVSGVFLTVAEDELAKKVVDAFVDSIDLKKLLADAEANQGTAKKGTAKLNATPTEETKPKPKPKKPKRARNFEIPTSFETVELPSFDSVPVPTSIEIPSSTETMSLDTMEIPLSMETMALPSFDTVEIPTSMETVALPTSFDTVPI</sequence>
<dbReference type="Proteomes" id="UP000198211">
    <property type="component" value="Unassembled WGS sequence"/>
</dbReference>
<protein>
    <submittedName>
        <fullName evidence="3">Uncharacterized protein</fullName>
    </submittedName>
</protein>
<dbReference type="Pfam" id="PF13500">
    <property type="entry name" value="AAA_26"/>
    <property type="match status" value="1"/>
</dbReference>
<evidence type="ECO:0000313" key="4">
    <source>
        <dbReference type="Proteomes" id="UP000198211"/>
    </source>
</evidence>
<name>A0A225WPJ8_9STRA</name>
<gene>
    <name evidence="3" type="ORF">PHMEG_0006093</name>
</gene>
<keyword evidence="1" id="KW-0315">Glutamine amidotransferase</keyword>
<dbReference type="Gene3D" id="3.40.50.300">
    <property type="entry name" value="P-loop containing nucleotide triphosphate hydrolases"/>
    <property type="match status" value="1"/>
</dbReference>
<dbReference type="SUPFAM" id="SSF52540">
    <property type="entry name" value="P-loop containing nucleoside triphosphate hydrolases"/>
    <property type="match status" value="1"/>
</dbReference>
<evidence type="ECO:0000313" key="3">
    <source>
        <dbReference type="EMBL" id="OWZ19623.1"/>
    </source>
</evidence>
<dbReference type="OrthoDB" id="426250at2759"/>
<dbReference type="PANTHER" id="PTHR21343">
    <property type="entry name" value="DETHIOBIOTIN SYNTHETASE"/>
    <property type="match status" value="1"/>
</dbReference>
<proteinExistence type="predicted"/>
<dbReference type="CDD" id="cd03109">
    <property type="entry name" value="DTBS"/>
    <property type="match status" value="1"/>
</dbReference>
<organism evidence="3 4">
    <name type="scientific">Phytophthora megakarya</name>
    <dbReference type="NCBI Taxonomy" id="4795"/>
    <lineage>
        <taxon>Eukaryota</taxon>
        <taxon>Sar</taxon>
        <taxon>Stramenopiles</taxon>
        <taxon>Oomycota</taxon>
        <taxon>Peronosporomycetes</taxon>
        <taxon>Peronosporales</taxon>
        <taxon>Peronosporaceae</taxon>
        <taxon>Phytophthora</taxon>
    </lineage>
</organism>
<dbReference type="InterPro" id="IPR027417">
    <property type="entry name" value="P-loop_NTPase"/>
</dbReference>